<dbReference type="EMBL" id="VSSQ01094019">
    <property type="protein sequence ID" value="MPN38652.1"/>
    <property type="molecule type" value="Genomic_DNA"/>
</dbReference>
<accession>A0A645HJU1</accession>
<sequence length="77" mass="8555">MGEVGAEQALDGQGNVDLLVELAAFSVDELAHHRVRRILDGCHVDQRQVGRAIEAAPVDEVIGPHRPRIDRHHFRVC</sequence>
<gene>
    <name evidence="1" type="ORF">SDC9_186176</name>
</gene>
<organism evidence="1">
    <name type="scientific">bioreactor metagenome</name>
    <dbReference type="NCBI Taxonomy" id="1076179"/>
    <lineage>
        <taxon>unclassified sequences</taxon>
        <taxon>metagenomes</taxon>
        <taxon>ecological metagenomes</taxon>
    </lineage>
</organism>
<evidence type="ECO:0000313" key="1">
    <source>
        <dbReference type="EMBL" id="MPN38652.1"/>
    </source>
</evidence>
<protein>
    <submittedName>
        <fullName evidence="1">Uncharacterized protein</fullName>
    </submittedName>
</protein>
<proteinExistence type="predicted"/>
<dbReference type="AlphaFoldDB" id="A0A645HJU1"/>
<comment type="caution">
    <text evidence="1">The sequence shown here is derived from an EMBL/GenBank/DDBJ whole genome shotgun (WGS) entry which is preliminary data.</text>
</comment>
<reference evidence="1" key="1">
    <citation type="submission" date="2019-08" db="EMBL/GenBank/DDBJ databases">
        <authorList>
            <person name="Kucharzyk K."/>
            <person name="Murdoch R.W."/>
            <person name="Higgins S."/>
            <person name="Loffler F."/>
        </authorList>
    </citation>
    <scope>NUCLEOTIDE SEQUENCE</scope>
</reference>
<name>A0A645HJU1_9ZZZZ</name>